<name>A0A2U2BVM4_9PROT</name>
<dbReference type="Pfam" id="PF22085">
    <property type="entry name" value="NorB_cytochrome_c-like"/>
    <property type="match status" value="1"/>
</dbReference>
<reference evidence="4" key="1">
    <citation type="submission" date="2018-05" db="EMBL/GenBank/DDBJ databases">
        <authorList>
            <person name="Liu B.-T."/>
        </authorList>
    </citation>
    <scope>NUCLEOTIDE SEQUENCE [LARGE SCALE GENOMIC DNA]</scope>
    <source>
        <strain evidence="4">WD6-1</strain>
    </source>
</reference>
<dbReference type="Proteomes" id="UP000245168">
    <property type="component" value="Unassembled WGS sequence"/>
</dbReference>
<feature type="transmembrane region" description="Helical" evidence="1">
    <location>
        <begin position="546"/>
        <end position="566"/>
    </location>
</feature>
<dbReference type="InterPro" id="IPR036927">
    <property type="entry name" value="Cyt_c_oxase-like_su1_sf"/>
</dbReference>
<dbReference type="PANTHER" id="PTHR10422:SF38">
    <property type="entry name" value="CYTOCHROME B SUBUNIT OF NITRIC OXIDE REDUCTASE"/>
    <property type="match status" value="1"/>
</dbReference>
<proteinExistence type="predicted"/>
<dbReference type="Pfam" id="PF00115">
    <property type="entry name" value="COX1"/>
    <property type="match status" value="1"/>
</dbReference>
<dbReference type="GO" id="GO:0004129">
    <property type="term" value="F:cytochrome-c oxidase activity"/>
    <property type="evidence" value="ECO:0007669"/>
    <property type="project" value="InterPro"/>
</dbReference>
<dbReference type="PANTHER" id="PTHR10422">
    <property type="entry name" value="CYTOCHROME C OXIDASE SUBUNIT 1"/>
    <property type="match status" value="1"/>
</dbReference>
<dbReference type="InterPro" id="IPR054309">
    <property type="entry name" value="NorB_cytochrome_c-like"/>
</dbReference>
<gene>
    <name evidence="3" type="ORF">DDZ18_00210</name>
</gene>
<evidence type="ECO:0000313" key="4">
    <source>
        <dbReference type="Proteomes" id="UP000245168"/>
    </source>
</evidence>
<feature type="transmembrane region" description="Helical" evidence="1">
    <location>
        <begin position="368"/>
        <end position="392"/>
    </location>
</feature>
<dbReference type="GO" id="GO:0009060">
    <property type="term" value="P:aerobic respiration"/>
    <property type="evidence" value="ECO:0007669"/>
    <property type="project" value="InterPro"/>
</dbReference>
<keyword evidence="4" id="KW-1185">Reference proteome</keyword>
<feature type="transmembrane region" description="Helical" evidence="1">
    <location>
        <begin position="587"/>
        <end position="610"/>
    </location>
</feature>
<feature type="transmembrane region" description="Helical" evidence="1">
    <location>
        <begin position="335"/>
        <end position="356"/>
    </location>
</feature>
<sequence length="762" mass="84278">MQDRSMRKMGVILVVILIASFSVLGWLGRDLYRQAPPMPSAVVTTTGETVFTRDDIQTGRQVYQSMGGQQVGSIWGHGGYLAPDWSADWLHREATALLDAWAQDAHGAPYAGLDPETQAGLQQRLQSQLRENTYDAETGEIVITPERAAAIDEIAGHYVSLFGDSHALESLREDYAIANGAIPDPERREALTAFFFWAAWATVTERPDDTVTYTNNWPHEPLVGNQPSAPNVMWSIASVILLIAGIGALTWWHAGRKEEPAPTPPAEDPLSALKPTPSMKATRKYFWTVVALFLAQICLGAITAHYSVEGHDFYGFPLSEILPYAVTRTWHTQLAIFWIATAWLATGLYLAPALGGREPKFQKIGVDLLYGALLVVVVGSMAGEWLAVQQFFDLDMNFWFGHQGWEYVDLGRFWQILLFAGLMIWLGLMGRALYPALKQPGEGQPLTVILFLSTVAIGLFYGAGLTWGQHTHLSMIEYWRWWVVHLWVEGFFEVFATAAIALLLVKMGLLRNRTANHAVLFATIIFLTGGVLGTLHHLYFSGATTPTLAIGAVFSALEVVPLALIGHEALENYRMTKAAKWVQAYKWPIMFFVAVAFWNLVGAGLLGFLINPPVSLFYVQGLNLTATHGHAALFGVYGLLGIGLMMFCLRGLFAREGWSDRLAGWSFWLLNAGLTMMVFMSLFPVGIIQAHASITEGLWYARSAEVLQSELIHFFVWMRVPGDIVFSIGAAVLAVFVARLAWTGFRRRRVGAETPPLGAPAE</sequence>
<dbReference type="Gene3D" id="1.20.210.10">
    <property type="entry name" value="Cytochrome c oxidase-like, subunit I domain"/>
    <property type="match status" value="1"/>
</dbReference>
<evidence type="ECO:0000259" key="2">
    <source>
        <dbReference type="Pfam" id="PF22085"/>
    </source>
</evidence>
<dbReference type="SUPFAM" id="SSF81442">
    <property type="entry name" value="Cytochrome c oxidase subunit I-like"/>
    <property type="match status" value="1"/>
</dbReference>
<keyword evidence="1" id="KW-0472">Membrane</keyword>
<feature type="transmembrane region" description="Helical" evidence="1">
    <location>
        <begin position="517"/>
        <end position="540"/>
    </location>
</feature>
<keyword evidence="1" id="KW-1133">Transmembrane helix</keyword>
<organism evidence="3 4">
    <name type="scientific">Marinicauda salina</name>
    <dbReference type="NCBI Taxonomy" id="2135793"/>
    <lineage>
        <taxon>Bacteria</taxon>
        <taxon>Pseudomonadati</taxon>
        <taxon>Pseudomonadota</taxon>
        <taxon>Alphaproteobacteria</taxon>
        <taxon>Maricaulales</taxon>
        <taxon>Maricaulaceae</taxon>
        <taxon>Marinicauda</taxon>
    </lineage>
</organism>
<feature type="domain" description="Nitric oxide reductase subunit B cytochrome c-like" evidence="2">
    <location>
        <begin position="39"/>
        <end position="219"/>
    </location>
</feature>
<evidence type="ECO:0000313" key="3">
    <source>
        <dbReference type="EMBL" id="PWE18076.1"/>
    </source>
</evidence>
<dbReference type="OrthoDB" id="9767153at2"/>
<evidence type="ECO:0000256" key="1">
    <source>
        <dbReference type="SAM" id="Phobius"/>
    </source>
</evidence>
<dbReference type="InterPro" id="IPR000883">
    <property type="entry name" value="Cyt_C_Oxase_1"/>
</dbReference>
<feature type="transmembrane region" description="Helical" evidence="1">
    <location>
        <begin position="446"/>
        <end position="467"/>
    </location>
</feature>
<accession>A0A2U2BVM4</accession>
<dbReference type="RefSeq" id="WP_109251350.1">
    <property type="nucleotide sequence ID" value="NZ_QEXV01000001.1"/>
</dbReference>
<dbReference type="GO" id="GO:0016020">
    <property type="term" value="C:membrane"/>
    <property type="evidence" value="ECO:0007669"/>
    <property type="project" value="InterPro"/>
</dbReference>
<comment type="caution">
    <text evidence="3">The sequence shown here is derived from an EMBL/GenBank/DDBJ whole genome shotgun (WGS) entry which is preliminary data.</text>
</comment>
<feature type="transmembrane region" description="Helical" evidence="1">
    <location>
        <begin position="630"/>
        <end position="653"/>
    </location>
</feature>
<protein>
    <submittedName>
        <fullName evidence="3">Nitric oxide reductase large subunit</fullName>
    </submittedName>
</protein>
<feature type="transmembrane region" description="Helical" evidence="1">
    <location>
        <begin position="285"/>
        <end position="308"/>
    </location>
</feature>
<dbReference type="AlphaFoldDB" id="A0A2U2BVM4"/>
<feature type="transmembrane region" description="Helical" evidence="1">
    <location>
        <begin position="479"/>
        <end position="505"/>
    </location>
</feature>
<feature type="transmembrane region" description="Helical" evidence="1">
    <location>
        <begin position="665"/>
        <end position="688"/>
    </location>
</feature>
<dbReference type="EMBL" id="QEXV01000001">
    <property type="protein sequence ID" value="PWE18076.1"/>
    <property type="molecule type" value="Genomic_DNA"/>
</dbReference>
<feature type="transmembrane region" description="Helical" evidence="1">
    <location>
        <begin position="232"/>
        <end position="252"/>
    </location>
</feature>
<keyword evidence="1" id="KW-0812">Transmembrane</keyword>
<feature type="transmembrane region" description="Helical" evidence="1">
    <location>
        <begin position="412"/>
        <end position="434"/>
    </location>
</feature>
<dbReference type="GO" id="GO:0020037">
    <property type="term" value="F:heme binding"/>
    <property type="evidence" value="ECO:0007669"/>
    <property type="project" value="InterPro"/>
</dbReference>
<feature type="transmembrane region" description="Helical" evidence="1">
    <location>
        <begin position="724"/>
        <end position="742"/>
    </location>
</feature>